<dbReference type="Pfam" id="PF00392">
    <property type="entry name" value="GntR"/>
    <property type="match status" value="1"/>
</dbReference>
<reference evidence="5 6" key="1">
    <citation type="submission" date="2016-01" db="EMBL/GenBank/DDBJ databases">
        <title>Complete genome sequence of a soil Actinobacterium, Isoptericola dokdonensis DS-3.</title>
        <authorList>
            <person name="Kwon S.-K."/>
            <person name="Kim J.F."/>
        </authorList>
    </citation>
    <scope>NUCLEOTIDE SEQUENCE [LARGE SCALE GENOMIC DNA]</scope>
    <source>
        <strain evidence="5 6">DS-3</strain>
    </source>
</reference>
<dbReference type="GO" id="GO:0003700">
    <property type="term" value="F:DNA-binding transcription factor activity"/>
    <property type="evidence" value="ECO:0007669"/>
    <property type="project" value="InterPro"/>
</dbReference>
<evidence type="ECO:0000256" key="1">
    <source>
        <dbReference type="ARBA" id="ARBA00023015"/>
    </source>
</evidence>
<keyword evidence="1" id="KW-0805">Transcription regulation</keyword>
<dbReference type="SMART" id="SM00345">
    <property type="entry name" value="HTH_GNTR"/>
    <property type="match status" value="1"/>
</dbReference>
<dbReference type="InterPro" id="IPR008920">
    <property type="entry name" value="TF_FadR/GntR_C"/>
</dbReference>
<dbReference type="PATRIC" id="fig|1300344.3.peg.2371"/>
<dbReference type="InterPro" id="IPR011711">
    <property type="entry name" value="GntR_C"/>
</dbReference>
<dbReference type="PRINTS" id="PR00035">
    <property type="entry name" value="HTHGNTR"/>
</dbReference>
<dbReference type="PANTHER" id="PTHR43537:SF5">
    <property type="entry name" value="UXU OPERON TRANSCRIPTIONAL REGULATOR"/>
    <property type="match status" value="1"/>
</dbReference>
<evidence type="ECO:0000256" key="2">
    <source>
        <dbReference type="ARBA" id="ARBA00023125"/>
    </source>
</evidence>
<dbReference type="SUPFAM" id="SSF46785">
    <property type="entry name" value="Winged helix' DNA-binding domain"/>
    <property type="match status" value="1"/>
</dbReference>
<keyword evidence="6" id="KW-1185">Reference proteome</keyword>
<dbReference type="RefSeq" id="WP_068203112.1">
    <property type="nucleotide sequence ID" value="NZ_CP014209.1"/>
</dbReference>
<evidence type="ECO:0000256" key="3">
    <source>
        <dbReference type="ARBA" id="ARBA00023163"/>
    </source>
</evidence>
<sequence length="227" mass="24417">MPPTLSSALVATLRAQIVDGVIAPGEKLPSEPRLAAEHGVSRTVVREAVARLNNEGLVHTRRGSGSYALTPPADDAGAAPLARTVEDRLALLDYRLGLETQTAALAAERRTPAQLAALTARLDDLRTAYDHPSTAMQHDFGFHRLVAEASHNRYLLDAVDRLGPQMIAMPRGRLDPPEGDRFVTVVQEHRAVLDALTGQDPLAAAAAMRVHLAASRRRLLAETGQAR</sequence>
<dbReference type="OrthoDB" id="3210131at2"/>
<proteinExistence type="predicted"/>
<dbReference type="Proteomes" id="UP000076794">
    <property type="component" value="Chromosome"/>
</dbReference>
<dbReference type="PANTHER" id="PTHR43537">
    <property type="entry name" value="TRANSCRIPTIONAL REGULATOR, GNTR FAMILY"/>
    <property type="match status" value="1"/>
</dbReference>
<dbReference type="SUPFAM" id="SSF48008">
    <property type="entry name" value="GntR ligand-binding domain-like"/>
    <property type="match status" value="1"/>
</dbReference>
<gene>
    <name evidence="5" type="primary">lldR_2</name>
    <name evidence="5" type="ORF">I598_2362</name>
</gene>
<organism evidence="5 6">
    <name type="scientific">Isoptericola dokdonensis DS-3</name>
    <dbReference type="NCBI Taxonomy" id="1300344"/>
    <lineage>
        <taxon>Bacteria</taxon>
        <taxon>Bacillati</taxon>
        <taxon>Actinomycetota</taxon>
        <taxon>Actinomycetes</taxon>
        <taxon>Micrococcales</taxon>
        <taxon>Promicromonosporaceae</taxon>
        <taxon>Isoptericola</taxon>
    </lineage>
</organism>
<dbReference type="Gene3D" id="1.20.120.530">
    <property type="entry name" value="GntR ligand-binding domain-like"/>
    <property type="match status" value="1"/>
</dbReference>
<feature type="domain" description="HTH gntR-type" evidence="4">
    <location>
        <begin position="3"/>
        <end position="71"/>
    </location>
</feature>
<evidence type="ECO:0000313" key="5">
    <source>
        <dbReference type="EMBL" id="ANC31902.1"/>
    </source>
</evidence>
<name>A0A161HRH3_9MICO</name>
<dbReference type="STRING" id="1300344.I598_2362"/>
<dbReference type="KEGG" id="ido:I598_2362"/>
<protein>
    <submittedName>
        <fullName evidence="5">Putative L-lactate dehydrogenase operon regulatory protein</fullName>
    </submittedName>
</protein>
<dbReference type="EMBL" id="CP014209">
    <property type="protein sequence ID" value="ANC31902.1"/>
    <property type="molecule type" value="Genomic_DNA"/>
</dbReference>
<dbReference type="InterPro" id="IPR036390">
    <property type="entry name" value="WH_DNA-bd_sf"/>
</dbReference>
<dbReference type="Pfam" id="PF07729">
    <property type="entry name" value="FCD"/>
    <property type="match status" value="1"/>
</dbReference>
<dbReference type="PROSITE" id="PS50949">
    <property type="entry name" value="HTH_GNTR"/>
    <property type="match status" value="1"/>
</dbReference>
<dbReference type="Gene3D" id="1.10.10.10">
    <property type="entry name" value="Winged helix-like DNA-binding domain superfamily/Winged helix DNA-binding domain"/>
    <property type="match status" value="1"/>
</dbReference>
<keyword evidence="3" id="KW-0804">Transcription</keyword>
<dbReference type="GO" id="GO:0003677">
    <property type="term" value="F:DNA binding"/>
    <property type="evidence" value="ECO:0007669"/>
    <property type="project" value="UniProtKB-KW"/>
</dbReference>
<dbReference type="CDD" id="cd07377">
    <property type="entry name" value="WHTH_GntR"/>
    <property type="match status" value="1"/>
</dbReference>
<accession>A0A161HRH3</accession>
<dbReference type="AlphaFoldDB" id="A0A161HRH3"/>
<evidence type="ECO:0000259" key="4">
    <source>
        <dbReference type="PROSITE" id="PS50949"/>
    </source>
</evidence>
<dbReference type="InterPro" id="IPR036388">
    <property type="entry name" value="WH-like_DNA-bd_sf"/>
</dbReference>
<keyword evidence="2" id="KW-0238">DNA-binding</keyword>
<dbReference type="InterPro" id="IPR000524">
    <property type="entry name" value="Tscrpt_reg_HTH_GntR"/>
</dbReference>
<dbReference type="SMART" id="SM00895">
    <property type="entry name" value="FCD"/>
    <property type="match status" value="1"/>
</dbReference>
<evidence type="ECO:0000313" key="6">
    <source>
        <dbReference type="Proteomes" id="UP000076794"/>
    </source>
</evidence>